<reference evidence="9" key="1">
    <citation type="journal article" date="2016" name="Sci. Rep.">
        <title>Molecular characterization of firefly nuptial gifts: a multi-omics approach sheds light on postcopulatory sexual selection.</title>
        <authorList>
            <person name="Al-Wathiqui N."/>
            <person name="Fallon T.R."/>
            <person name="South A."/>
            <person name="Weng J.K."/>
            <person name="Lewis S.M."/>
        </authorList>
    </citation>
    <scope>NUCLEOTIDE SEQUENCE</scope>
</reference>
<dbReference type="EMBL" id="GEZM01033712">
    <property type="protein sequence ID" value="JAV84191.1"/>
    <property type="molecule type" value="Transcribed_RNA"/>
</dbReference>
<proteinExistence type="predicted"/>
<evidence type="ECO:0000256" key="5">
    <source>
        <dbReference type="PROSITE-ProRule" id="PRU00309"/>
    </source>
</evidence>
<dbReference type="InterPro" id="IPR052224">
    <property type="entry name" value="THAP_domain_protein"/>
</dbReference>
<dbReference type="SMART" id="SM00980">
    <property type="entry name" value="THAP"/>
    <property type="match status" value="1"/>
</dbReference>
<keyword evidence="6" id="KW-0175">Coiled coil</keyword>
<feature type="domain" description="THAP-type" evidence="8">
    <location>
        <begin position="1"/>
        <end position="80"/>
    </location>
</feature>
<dbReference type="PANTHER" id="PTHR46927">
    <property type="entry name" value="AGAP005574-PA"/>
    <property type="match status" value="1"/>
</dbReference>
<evidence type="ECO:0000256" key="1">
    <source>
        <dbReference type="ARBA" id="ARBA00022723"/>
    </source>
</evidence>
<organism evidence="9">
    <name type="scientific">Photinus pyralis</name>
    <name type="common">Common eastern firefly</name>
    <name type="synonym">Lampyris pyralis</name>
    <dbReference type="NCBI Taxonomy" id="7054"/>
    <lineage>
        <taxon>Eukaryota</taxon>
        <taxon>Metazoa</taxon>
        <taxon>Ecdysozoa</taxon>
        <taxon>Arthropoda</taxon>
        <taxon>Hexapoda</taxon>
        <taxon>Insecta</taxon>
        <taxon>Pterygota</taxon>
        <taxon>Neoptera</taxon>
        <taxon>Endopterygota</taxon>
        <taxon>Coleoptera</taxon>
        <taxon>Polyphaga</taxon>
        <taxon>Elateriformia</taxon>
        <taxon>Elateroidea</taxon>
        <taxon>Lampyridae</taxon>
        <taxon>Lampyrinae</taxon>
        <taxon>Photinus</taxon>
    </lineage>
</organism>
<evidence type="ECO:0000256" key="3">
    <source>
        <dbReference type="ARBA" id="ARBA00022833"/>
    </source>
</evidence>
<dbReference type="GO" id="GO:0003677">
    <property type="term" value="F:DNA binding"/>
    <property type="evidence" value="ECO:0007669"/>
    <property type="project" value="UniProtKB-UniRule"/>
</dbReference>
<accession>A0A1Y1MF19</accession>
<evidence type="ECO:0000256" key="6">
    <source>
        <dbReference type="SAM" id="Coils"/>
    </source>
</evidence>
<evidence type="ECO:0000259" key="8">
    <source>
        <dbReference type="PROSITE" id="PS50950"/>
    </source>
</evidence>
<dbReference type="PROSITE" id="PS50950">
    <property type="entry name" value="ZF_THAP"/>
    <property type="match status" value="1"/>
</dbReference>
<dbReference type="GO" id="GO:0008270">
    <property type="term" value="F:zinc ion binding"/>
    <property type="evidence" value="ECO:0007669"/>
    <property type="project" value="UniProtKB-KW"/>
</dbReference>
<keyword evidence="1" id="KW-0479">Metal-binding</keyword>
<keyword evidence="3" id="KW-0862">Zinc</keyword>
<evidence type="ECO:0000256" key="2">
    <source>
        <dbReference type="ARBA" id="ARBA00022771"/>
    </source>
</evidence>
<dbReference type="PANTHER" id="PTHR46927:SF3">
    <property type="entry name" value="THAP-TYPE DOMAIN-CONTAINING PROTEIN"/>
    <property type="match status" value="1"/>
</dbReference>
<dbReference type="Pfam" id="PF05485">
    <property type="entry name" value="THAP"/>
    <property type="match status" value="1"/>
</dbReference>
<dbReference type="SUPFAM" id="SSF57716">
    <property type="entry name" value="Glucocorticoid receptor-like (DNA-binding domain)"/>
    <property type="match status" value="1"/>
</dbReference>
<feature type="coiled-coil region" evidence="6">
    <location>
        <begin position="134"/>
        <end position="161"/>
    </location>
</feature>
<keyword evidence="2 5" id="KW-0863">Zinc-finger</keyword>
<evidence type="ECO:0000256" key="4">
    <source>
        <dbReference type="ARBA" id="ARBA00023125"/>
    </source>
</evidence>
<feature type="region of interest" description="Disordered" evidence="7">
    <location>
        <begin position="95"/>
        <end position="123"/>
    </location>
</feature>
<evidence type="ECO:0000256" key="7">
    <source>
        <dbReference type="SAM" id="MobiDB-lite"/>
    </source>
</evidence>
<dbReference type="InterPro" id="IPR038441">
    <property type="entry name" value="THAP_Znf_sf"/>
</dbReference>
<dbReference type="InterPro" id="IPR006612">
    <property type="entry name" value="THAP_Znf"/>
</dbReference>
<name>A0A1Y1MF19_PHOPY</name>
<feature type="compositionally biased region" description="Polar residues" evidence="7">
    <location>
        <begin position="95"/>
        <end position="121"/>
    </location>
</feature>
<protein>
    <recommendedName>
        <fullName evidence="8">THAP-type domain-containing protein</fullName>
    </recommendedName>
</protein>
<keyword evidence="4 5" id="KW-0238">DNA-binding</keyword>
<sequence>MPGCCVPGCNNRSERGYRLFRLPCDKNNVERTKLWMEFINKDALAPRASVCEAHFDDKQYELNRIDRKKLLKRTAVPTITVEDLKKKRSNDHTMFTQELQQGTPSTSNIQNESSEEPQASNNEDEELYVTNLQFQRLQQKLQASQAKVHTLESQVKQFEEQLKVIFNADQIHMLKYKNHRGYQWSDETVQRALKLYMACGAKGYQELCKQQYPLPSIRTLQHRIQNFKFQAGQCV</sequence>
<dbReference type="AlphaFoldDB" id="A0A1Y1MF19"/>
<dbReference type="Gene3D" id="6.20.210.20">
    <property type="entry name" value="THAP domain"/>
    <property type="match status" value="1"/>
</dbReference>
<evidence type="ECO:0000313" key="9">
    <source>
        <dbReference type="EMBL" id="JAV84191.1"/>
    </source>
</evidence>